<evidence type="ECO:0000313" key="3">
    <source>
        <dbReference type="Proteomes" id="UP001148313"/>
    </source>
</evidence>
<dbReference type="RefSeq" id="WP_271087955.1">
    <property type="nucleotide sequence ID" value="NZ_JAPJZH010000002.1"/>
</dbReference>
<comment type="caution">
    <text evidence="2">The sequence shown here is derived from an EMBL/GenBank/DDBJ whole genome shotgun (WGS) entry which is preliminary data.</text>
</comment>
<keyword evidence="1" id="KW-0472">Membrane</keyword>
<proteinExistence type="predicted"/>
<keyword evidence="1" id="KW-1133">Transmembrane helix</keyword>
<dbReference type="InterPro" id="IPR021737">
    <property type="entry name" value="Phage_phiKZ_Orf197"/>
</dbReference>
<evidence type="ECO:0000313" key="2">
    <source>
        <dbReference type="EMBL" id="MDA4844425.1"/>
    </source>
</evidence>
<name>A0ABT4VJU5_9HYPH</name>
<dbReference type="EMBL" id="JAPJZH010000002">
    <property type="protein sequence ID" value="MDA4844425.1"/>
    <property type="molecule type" value="Genomic_DNA"/>
</dbReference>
<sequence length="212" mass="23950">MIVINRMAIGANAPRWSNRPEISLLAPRKQQKGPEKNFYPMVPIAGLLQKNWRQIVDRKRTTIHVEGERGARSLRSGRVSLRGGLMELFVVWVLVGLQVKHYVADYTLQWPSMIAGKCHVNKMGGYLHAGIHVLLTLPILLLCGLSALTVILLMVFEFVIHYATDFAKGAYDCKHKLDVHTRHFWVIHGADQLIHQFTYAAIIAVIILSQPV</sequence>
<keyword evidence="3" id="KW-1185">Reference proteome</keyword>
<keyword evidence="1" id="KW-0812">Transmembrane</keyword>
<feature type="transmembrane region" description="Helical" evidence="1">
    <location>
        <begin position="131"/>
        <end position="156"/>
    </location>
</feature>
<evidence type="ECO:0000256" key="1">
    <source>
        <dbReference type="SAM" id="Phobius"/>
    </source>
</evidence>
<accession>A0ABT4VJU5</accession>
<reference evidence="2" key="1">
    <citation type="submission" date="2022-11" db="EMBL/GenBank/DDBJ databases">
        <title>Hoeflea poritis sp. nov., isolated from scleractinian coral Porites lutea.</title>
        <authorList>
            <person name="Zhang G."/>
            <person name="Wei Q."/>
            <person name="Cai L."/>
        </authorList>
    </citation>
    <scope>NUCLEOTIDE SEQUENCE</scope>
    <source>
        <strain evidence="2">E7-10</strain>
    </source>
</reference>
<feature type="transmembrane region" description="Helical" evidence="1">
    <location>
        <begin position="79"/>
        <end position="99"/>
    </location>
</feature>
<dbReference type="Proteomes" id="UP001148313">
    <property type="component" value="Unassembled WGS sequence"/>
</dbReference>
<protein>
    <submittedName>
        <fullName evidence="2">DUF3307 domain-containing protein</fullName>
    </submittedName>
</protein>
<gene>
    <name evidence="2" type="ORF">OOZ53_03645</name>
</gene>
<organism evidence="2 3">
    <name type="scientific">Hoeflea poritis</name>
    <dbReference type="NCBI Taxonomy" id="2993659"/>
    <lineage>
        <taxon>Bacteria</taxon>
        <taxon>Pseudomonadati</taxon>
        <taxon>Pseudomonadota</taxon>
        <taxon>Alphaproteobacteria</taxon>
        <taxon>Hyphomicrobiales</taxon>
        <taxon>Rhizobiaceae</taxon>
        <taxon>Hoeflea</taxon>
    </lineage>
</organism>
<dbReference type="Pfam" id="PF11750">
    <property type="entry name" value="DUF3307"/>
    <property type="match status" value="1"/>
</dbReference>